<keyword evidence="2" id="KW-0378">Hydrolase</keyword>
<accession>A0A850HGH2</accession>
<evidence type="ECO:0000259" key="1">
    <source>
        <dbReference type="Pfam" id="PF12697"/>
    </source>
</evidence>
<dbReference type="Pfam" id="PF12697">
    <property type="entry name" value="Abhydrolase_6"/>
    <property type="match status" value="1"/>
</dbReference>
<proteinExistence type="predicted"/>
<gene>
    <name evidence="2" type="ORF">HUO12_02815</name>
</gene>
<dbReference type="PANTHER" id="PTHR43194">
    <property type="entry name" value="HYDROLASE ALPHA/BETA FOLD FAMILY"/>
    <property type="match status" value="1"/>
</dbReference>
<dbReference type="InterPro" id="IPR050228">
    <property type="entry name" value="Carboxylesterase_BioH"/>
</dbReference>
<dbReference type="SUPFAM" id="SSF53474">
    <property type="entry name" value="alpha/beta-Hydrolases"/>
    <property type="match status" value="1"/>
</dbReference>
<dbReference type="RefSeq" id="WP_176272164.1">
    <property type="nucleotide sequence ID" value="NZ_JABWTA010000001.1"/>
</dbReference>
<evidence type="ECO:0000313" key="2">
    <source>
        <dbReference type="EMBL" id="NVE93822.1"/>
    </source>
</evidence>
<organism evidence="2 3">
    <name type="scientific">Altererythrobacter lutimaris</name>
    <dbReference type="NCBI Taxonomy" id="2743979"/>
    <lineage>
        <taxon>Bacteria</taxon>
        <taxon>Pseudomonadati</taxon>
        <taxon>Pseudomonadota</taxon>
        <taxon>Alphaproteobacteria</taxon>
        <taxon>Sphingomonadales</taxon>
        <taxon>Erythrobacteraceae</taxon>
        <taxon>Altererythrobacter</taxon>
    </lineage>
</organism>
<dbReference type="EMBL" id="JABWTA010000001">
    <property type="protein sequence ID" value="NVE93822.1"/>
    <property type="molecule type" value="Genomic_DNA"/>
</dbReference>
<keyword evidence="3" id="KW-1185">Reference proteome</keyword>
<reference evidence="2 3" key="1">
    <citation type="submission" date="2020-06" db="EMBL/GenBank/DDBJ databases">
        <title>Altererythrobacter lutimaris sp. nov., a marine bacterium isolated from a tidal flat.</title>
        <authorList>
            <person name="Kim D."/>
            <person name="Yoo Y."/>
            <person name="Kim J.-J."/>
        </authorList>
    </citation>
    <scope>NUCLEOTIDE SEQUENCE [LARGE SCALE GENOMIC DNA]</scope>
    <source>
        <strain evidence="2 3">JGD-16</strain>
    </source>
</reference>
<dbReference type="PANTHER" id="PTHR43194:SF2">
    <property type="entry name" value="PEROXISOMAL MEMBRANE PROTEIN LPX1"/>
    <property type="match status" value="1"/>
</dbReference>
<dbReference type="Gene3D" id="3.40.50.1820">
    <property type="entry name" value="alpha/beta hydrolase"/>
    <property type="match status" value="1"/>
</dbReference>
<dbReference type="InterPro" id="IPR029058">
    <property type="entry name" value="AB_hydrolase_fold"/>
</dbReference>
<dbReference type="GO" id="GO:0016787">
    <property type="term" value="F:hydrolase activity"/>
    <property type="evidence" value="ECO:0007669"/>
    <property type="project" value="UniProtKB-KW"/>
</dbReference>
<sequence>MADETERAGDAVNGVTTSHFESFDGTQLAIHRTGEGRPVILLHGLFSSAEMNWIKWGHAQRLADARFEAIMLDFRVHGQSEAPTDPMRYPPDVLVRDVAALVDYLALEDYDLAGFSLGARTSLHCVAKGVLAPARLVIAGMGLAGVSDWNRRSAFFRRVIDEFDTIKPGDPAYYSRQFLKSQGVDRVAARLLLDSMTDLDPAALANVTMPTLVVCGDEDQDNGSARELVEHLPNAVYVETPGAHLISATKPEMGEAIVKFLSQEA</sequence>
<protein>
    <submittedName>
        <fullName evidence="2">Alpha/beta fold hydrolase</fullName>
    </submittedName>
</protein>
<comment type="caution">
    <text evidence="2">The sequence shown here is derived from an EMBL/GenBank/DDBJ whole genome shotgun (WGS) entry which is preliminary data.</text>
</comment>
<dbReference type="AlphaFoldDB" id="A0A850HGH2"/>
<evidence type="ECO:0000313" key="3">
    <source>
        <dbReference type="Proteomes" id="UP000546031"/>
    </source>
</evidence>
<dbReference type="InterPro" id="IPR000073">
    <property type="entry name" value="AB_hydrolase_1"/>
</dbReference>
<name>A0A850HGH2_9SPHN</name>
<feature type="domain" description="AB hydrolase-1" evidence="1">
    <location>
        <begin position="39"/>
        <end position="245"/>
    </location>
</feature>
<dbReference type="Proteomes" id="UP000546031">
    <property type="component" value="Unassembled WGS sequence"/>
</dbReference>